<dbReference type="PROSITE" id="PS00194">
    <property type="entry name" value="THIOREDOXIN_1"/>
    <property type="match status" value="1"/>
</dbReference>
<evidence type="ECO:0000256" key="3">
    <source>
        <dbReference type="ARBA" id="ARBA00023157"/>
    </source>
</evidence>
<evidence type="ECO:0000256" key="2">
    <source>
        <dbReference type="ARBA" id="ARBA00022748"/>
    </source>
</evidence>
<keyword evidence="8" id="KW-1185">Reference proteome</keyword>
<dbReference type="EMBL" id="SGXA01000001">
    <property type="protein sequence ID" value="RZS76281.1"/>
    <property type="molecule type" value="Genomic_DNA"/>
</dbReference>
<dbReference type="PANTHER" id="PTHR42852">
    <property type="entry name" value="THIOL:DISULFIDE INTERCHANGE PROTEIN DSBE"/>
    <property type="match status" value="1"/>
</dbReference>
<dbReference type="PROSITE" id="PS51352">
    <property type="entry name" value="THIOREDOXIN_2"/>
    <property type="match status" value="1"/>
</dbReference>
<comment type="subcellular location">
    <subcellularLocation>
        <location evidence="1">Cell envelope</location>
    </subcellularLocation>
</comment>
<dbReference type="InterPro" id="IPR013766">
    <property type="entry name" value="Thioredoxin_domain"/>
</dbReference>
<dbReference type="Proteomes" id="UP000293874">
    <property type="component" value="Unassembled WGS sequence"/>
</dbReference>
<evidence type="ECO:0000313" key="7">
    <source>
        <dbReference type="EMBL" id="RZS76281.1"/>
    </source>
</evidence>
<protein>
    <submittedName>
        <fullName evidence="7">Peroxiredoxin</fullName>
    </submittedName>
</protein>
<dbReference type="Pfam" id="PF14289">
    <property type="entry name" value="DUF4369"/>
    <property type="match status" value="1"/>
</dbReference>
<keyword evidence="2" id="KW-0201">Cytochrome c-type biogenesis</keyword>
<dbReference type="GO" id="GO:0016209">
    <property type="term" value="F:antioxidant activity"/>
    <property type="evidence" value="ECO:0007669"/>
    <property type="project" value="InterPro"/>
</dbReference>
<sequence>MKTIISALLLAAPAAVFAQQDPAFTIKGKVGKLEAPAKIYLNYRENGNNVLDSVVFKGGAFEFKGTLGGPTGARLIVDHTGEGMKRVMDMITVYVEKGNVTVDAKDSVKNATVKGSPVHEAFLGYKKFLSGPDAVLEAVNKEYYGAPREKQQDTAFVNGLIAKQTPAQEEKKKLQAEYIKKNPGSFFSLAAINELAGANFDPAEIEPQFNALSADLKASKAGKEFAERIDIAKKTAVGVVAPDFTQNDQNDKPVKLSDFRGKYVLVDFWASWCGPCRAENPNVVKTYNEFKDKNFTVLGVSLDSKKENWLKAIDDDQLTWSHVSDLKFWQNAVAVQYGVRAVPTNLLIDPNGKIVARDLRGEELGKKLKEFIN</sequence>
<dbReference type="InterPro" id="IPR017937">
    <property type="entry name" value="Thioredoxin_CS"/>
</dbReference>
<dbReference type="AlphaFoldDB" id="A0A4Q7N5G6"/>
<dbReference type="Pfam" id="PF00578">
    <property type="entry name" value="AhpC-TSA"/>
    <property type="match status" value="1"/>
</dbReference>
<dbReference type="GO" id="GO:0017004">
    <property type="term" value="P:cytochrome complex assembly"/>
    <property type="evidence" value="ECO:0007669"/>
    <property type="project" value="UniProtKB-KW"/>
</dbReference>
<dbReference type="PANTHER" id="PTHR42852:SF6">
    <property type="entry name" value="THIOL:DISULFIDE INTERCHANGE PROTEIN DSBE"/>
    <property type="match status" value="1"/>
</dbReference>
<dbReference type="GO" id="GO:0030313">
    <property type="term" value="C:cell envelope"/>
    <property type="evidence" value="ECO:0007669"/>
    <property type="project" value="UniProtKB-SubCell"/>
</dbReference>
<keyword evidence="5" id="KW-0732">Signal</keyword>
<reference evidence="7 8" key="1">
    <citation type="submission" date="2019-02" db="EMBL/GenBank/DDBJ databases">
        <title>Genomic Encyclopedia of Type Strains, Phase IV (KMG-IV): sequencing the most valuable type-strain genomes for metagenomic binning, comparative biology and taxonomic classification.</title>
        <authorList>
            <person name="Goeker M."/>
        </authorList>
    </citation>
    <scope>NUCLEOTIDE SEQUENCE [LARGE SCALE GENOMIC DNA]</scope>
    <source>
        <strain evidence="7 8">DSM 18116</strain>
    </source>
</reference>
<dbReference type="RefSeq" id="WP_130540587.1">
    <property type="nucleotide sequence ID" value="NZ_CP042431.1"/>
</dbReference>
<dbReference type="InterPro" id="IPR036249">
    <property type="entry name" value="Thioredoxin-like_sf"/>
</dbReference>
<name>A0A4Q7N5G6_9BACT</name>
<feature type="domain" description="Thioredoxin" evidence="6">
    <location>
        <begin position="235"/>
        <end position="373"/>
    </location>
</feature>
<gene>
    <name evidence="7" type="ORF">EV199_2161</name>
</gene>
<feature type="chain" id="PRO_5020719340" evidence="5">
    <location>
        <begin position="19"/>
        <end position="373"/>
    </location>
</feature>
<evidence type="ECO:0000256" key="4">
    <source>
        <dbReference type="ARBA" id="ARBA00023284"/>
    </source>
</evidence>
<evidence type="ECO:0000259" key="6">
    <source>
        <dbReference type="PROSITE" id="PS51352"/>
    </source>
</evidence>
<dbReference type="OrthoDB" id="750178at2"/>
<accession>A0A4Q7N5G6</accession>
<dbReference type="GO" id="GO:0016491">
    <property type="term" value="F:oxidoreductase activity"/>
    <property type="evidence" value="ECO:0007669"/>
    <property type="project" value="InterPro"/>
</dbReference>
<evidence type="ECO:0000256" key="1">
    <source>
        <dbReference type="ARBA" id="ARBA00004196"/>
    </source>
</evidence>
<comment type="caution">
    <text evidence="7">The sequence shown here is derived from an EMBL/GenBank/DDBJ whole genome shotgun (WGS) entry which is preliminary data.</text>
</comment>
<dbReference type="SUPFAM" id="SSF52833">
    <property type="entry name" value="Thioredoxin-like"/>
    <property type="match status" value="1"/>
</dbReference>
<dbReference type="Gene3D" id="3.40.30.10">
    <property type="entry name" value="Glutaredoxin"/>
    <property type="match status" value="1"/>
</dbReference>
<feature type="signal peptide" evidence="5">
    <location>
        <begin position="1"/>
        <end position="18"/>
    </location>
</feature>
<dbReference type="CDD" id="cd02966">
    <property type="entry name" value="TlpA_like_family"/>
    <property type="match status" value="1"/>
</dbReference>
<organism evidence="7 8">
    <name type="scientific">Pseudobacter ginsenosidimutans</name>
    <dbReference type="NCBI Taxonomy" id="661488"/>
    <lineage>
        <taxon>Bacteria</taxon>
        <taxon>Pseudomonadati</taxon>
        <taxon>Bacteroidota</taxon>
        <taxon>Chitinophagia</taxon>
        <taxon>Chitinophagales</taxon>
        <taxon>Chitinophagaceae</taxon>
        <taxon>Pseudobacter</taxon>
    </lineage>
</organism>
<dbReference type="InterPro" id="IPR000866">
    <property type="entry name" value="AhpC/TSA"/>
</dbReference>
<evidence type="ECO:0000313" key="8">
    <source>
        <dbReference type="Proteomes" id="UP000293874"/>
    </source>
</evidence>
<dbReference type="InterPro" id="IPR025380">
    <property type="entry name" value="DUF4369"/>
</dbReference>
<evidence type="ECO:0000256" key="5">
    <source>
        <dbReference type="SAM" id="SignalP"/>
    </source>
</evidence>
<dbReference type="InterPro" id="IPR050553">
    <property type="entry name" value="Thioredoxin_ResA/DsbE_sf"/>
</dbReference>
<proteinExistence type="predicted"/>
<keyword evidence="4" id="KW-0676">Redox-active center</keyword>
<keyword evidence="3" id="KW-1015">Disulfide bond</keyword>